<comment type="cofactor">
    <cofactor evidence="1">
        <name>a divalent metal cation</name>
        <dbReference type="ChEBI" id="CHEBI:60240"/>
    </cofactor>
</comment>
<evidence type="ECO:0000313" key="10">
    <source>
        <dbReference type="Proteomes" id="UP000005408"/>
    </source>
</evidence>
<reference evidence="9" key="1">
    <citation type="submission" date="2022-08" db="UniProtKB">
        <authorList>
            <consortium name="EnsemblMetazoa"/>
        </authorList>
    </citation>
    <scope>IDENTIFICATION</scope>
    <source>
        <strain evidence="9">05x7-T-G4-1.051#20</strain>
    </source>
</reference>
<dbReference type="GO" id="GO:0046872">
    <property type="term" value="F:metal ion binding"/>
    <property type="evidence" value="ECO:0007669"/>
    <property type="project" value="UniProtKB-KW"/>
</dbReference>
<evidence type="ECO:0000256" key="7">
    <source>
        <dbReference type="ARBA" id="ARBA00023242"/>
    </source>
</evidence>
<dbReference type="AlphaFoldDB" id="A0A8W8HT69"/>
<evidence type="ECO:0000256" key="5">
    <source>
        <dbReference type="ARBA" id="ARBA00022723"/>
    </source>
</evidence>
<comment type="subcellular location">
    <subcellularLocation>
        <location evidence="2">Nucleus</location>
    </subcellularLocation>
</comment>
<evidence type="ECO:0000256" key="4">
    <source>
        <dbReference type="ARBA" id="ARBA00022722"/>
    </source>
</evidence>
<dbReference type="PANTHER" id="PTHR22930:SF85">
    <property type="entry name" value="GH03217P-RELATED"/>
    <property type="match status" value="1"/>
</dbReference>
<evidence type="ECO:0000256" key="1">
    <source>
        <dbReference type="ARBA" id="ARBA00001968"/>
    </source>
</evidence>
<feature type="domain" description="DDE Tnp4" evidence="8">
    <location>
        <begin position="175"/>
        <end position="289"/>
    </location>
</feature>
<proteinExistence type="inferred from homology"/>
<dbReference type="GO" id="GO:0004518">
    <property type="term" value="F:nuclease activity"/>
    <property type="evidence" value="ECO:0007669"/>
    <property type="project" value="UniProtKB-KW"/>
</dbReference>
<keyword evidence="7" id="KW-0539">Nucleus</keyword>
<dbReference type="GO" id="GO:0016787">
    <property type="term" value="F:hydrolase activity"/>
    <property type="evidence" value="ECO:0007669"/>
    <property type="project" value="UniProtKB-KW"/>
</dbReference>
<accession>A0A8W8HT69</accession>
<dbReference type="EnsemblMetazoa" id="G10942.1">
    <property type="protein sequence ID" value="G10942.1:cds"/>
    <property type="gene ID" value="G10942"/>
</dbReference>
<dbReference type="GO" id="GO:0005634">
    <property type="term" value="C:nucleus"/>
    <property type="evidence" value="ECO:0007669"/>
    <property type="project" value="UniProtKB-SubCell"/>
</dbReference>
<keyword evidence="4" id="KW-0540">Nuclease</keyword>
<organism evidence="9 10">
    <name type="scientific">Magallana gigas</name>
    <name type="common">Pacific oyster</name>
    <name type="synonym">Crassostrea gigas</name>
    <dbReference type="NCBI Taxonomy" id="29159"/>
    <lineage>
        <taxon>Eukaryota</taxon>
        <taxon>Metazoa</taxon>
        <taxon>Spiralia</taxon>
        <taxon>Lophotrochozoa</taxon>
        <taxon>Mollusca</taxon>
        <taxon>Bivalvia</taxon>
        <taxon>Autobranchia</taxon>
        <taxon>Pteriomorphia</taxon>
        <taxon>Ostreida</taxon>
        <taxon>Ostreoidea</taxon>
        <taxon>Ostreidae</taxon>
        <taxon>Magallana</taxon>
    </lineage>
</organism>
<keyword evidence="5" id="KW-0479">Metal-binding</keyword>
<dbReference type="Pfam" id="PF13359">
    <property type="entry name" value="DDE_Tnp_4"/>
    <property type="match status" value="1"/>
</dbReference>
<dbReference type="PANTHER" id="PTHR22930">
    <property type="match status" value="1"/>
</dbReference>
<evidence type="ECO:0000256" key="2">
    <source>
        <dbReference type="ARBA" id="ARBA00004123"/>
    </source>
</evidence>
<evidence type="ECO:0000313" key="9">
    <source>
        <dbReference type="EnsemblMetazoa" id="G10942.1:cds"/>
    </source>
</evidence>
<sequence length="347" mass="40222">MAAIVVGAIGLHIINDVLESNEEDDDLEDIFAISGASLIVRDDRIKSQRYYETTIRNYLPDSFKRFFKVNRETLELLCENLALHPTLSTRIVSGGRPQILLEKKILMTLRYLASQETICELSDRFGVSEHCFLKSKKQVIMAVIDTFFNKCIKWPDVADFPNIAREFDEMRAYNFPDINVGWPGRVHDAKVLRNSNLSEAGFEKCAHGRYHILGDAAHPLKQWLLTPYRDNGHLNQQQRRYNLQLSSKRQVIERAFALLKGRFRRLKYLNIKKEMDMCQTVVCTCILHNICILQNDRLDDIINVDSDDEDGQGHVNVYPWLQNDAQGTLKEYKLQTECRYCTLCKRS</sequence>
<evidence type="ECO:0000256" key="3">
    <source>
        <dbReference type="ARBA" id="ARBA00006958"/>
    </source>
</evidence>
<name>A0A8W8HT69_MAGGI</name>
<keyword evidence="6" id="KW-0378">Hydrolase</keyword>
<evidence type="ECO:0000256" key="6">
    <source>
        <dbReference type="ARBA" id="ARBA00022801"/>
    </source>
</evidence>
<comment type="similarity">
    <text evidence="3">Belongs to the HARBI1 family.</text>
</comment>
<keyword evidence="10" id="KW-1185">Reference proteome</keyword>
<protein>
    <recommendedName>
        <fullName evidence="8">DDE Tnp4 domain-containing protein</fullName>
    </recommendedName>
</protein>
<evidence type="ECO:0000259" key="8">
    <source>
        <dbReference type="Pfam" id="PF13359"/>
    </source>
</evidence>
<dbReference type="Proteomes" id="UP000005408">
    <property type="component" value="Unassembled WGS sequence"/>
</dbReference>
<dbReference type="InterPro" id="IPR045249">
    <property type="entry name" value="HARBI1-like"/>
</dbReference>
<dbReference type="InterPro" id="IPR027806">
    <property type="entry name" value="HARBI1_dom"/>
</dbReference>